<sequence>MADEVFRHDGYMSEFEAGIVSVDGDMVVLDCTAFYPGGGGQVCDTGTMNGMPVTDVSYKGKEIIHKVPGNDFKPGMRVWCSVDWDRRFDLMMGHTGEHLLFCSLKRQDPELTITKIFIGPEEKYVIVNHDVPWEKIGAALEFANKAIRDNLPVRKTVMSRDDPELENVRIKLDRIAEDEEITVVSIGDIDLSACSGIHVMETGELGMLFVDRKVSAGKDGIAIHFKVGSAAQDAAMALANTCLQIIDETGSKPEDIVRTVANMKRDLALAAEARKAAAKQQIREMVPENIGGTDVYCGMFADADRKTLTDAAEGFKSKGGVAAFVSVSDTVSVILASSTSKLDCKKALPAVLGMFGGRGGGKPDFAQGGISDPSKAKDVYDSLIAEIRKNL</sequence>
<evidence type="ECO:0000256" key="8">
    <source>
        <dbReference type="ARBA" id="ARBA00022723"/>
    </source>
</evidence>
<evidence type="ECO:0000256" key="4">
    <source>
        <dbReference type="ARBA" id="ARBA00013168"/>
    </source>
</evidence>
<dbReference type="PROSITE" id="PS50860">
    <property type="entry name" value="AA_TRNA_LIGASE_II_ALA"/>
    <property type="match status" value="1"/>
</dbReference>
<dbReference type="Gene3D" id="2.40.30.130">
    <property type="match status" value="1"/>
</dbReference>
<keyword evidence="12" id="KW-0694">RNA-binding</keyword>
<evidence type="ECO:0000256" key="3">
    <source>
        <dbReference type="ARBA" id="ARBA00008226"/>
    </source>
</evidence>
<dbReference type="GO" id="GO:0006419">
    <property type="term" value="P:alanyl-tRNA aminoacylation"/>
    <property type="evidence" value="ECO:0007669"/>
    <property type="project" value="InterPro"/>
</dbReference>
<dbReference type="PANTHER" id="PTHR43462">
    <property type="entry name" value="ALANYL-TRNA EDITING PROTEIN"/>
    <property type="match status" value="1"/>
</dbReference>
<dbReference type="AlphaFoldDB" id="A0A3G3IJ79"/>
<dbReference type="InterPro" id="IPR018165">
    <property type="entry name" value="Ala-tRNA-synth_IIc_core"/>
</dbReference>
<dbReference type="GeneID" id="41322201"/>
<comment type="cofactor">
    <cofactor evidence="1">
        <name>Zn(2+)</name>
        <dbReference type="ChEBI" id="CHEBI:29105"/>
    </cofactor>
</comment>
<dbReference type="SUPFAM" id="SSF55186">
    <property type="entry name" value="ThrRS/AlaRS common domain"/>
    <property type="match status" value="1"/>
</dbReference>
<dbReference type="InterPro" id="IPR018164">
    <property type="entry name" value="Ala-tRNA-synth_IIc_N"/>
</dbReference>
<name>A0A3G3IJ79_9ARCH</name>
<dbReference type="GO" id="GO:0005524">
    <property type="term" value="F:ATP binding"/>
    <property type="evidence" value="ECO:0007669"/>
    <property type="project" value="UniProtKB-KW"/>
</dbReference>
<gene>
    <name evidence="16" type="ORF">BKD89_07015</name>
</gene>
<keyword evidence="7" id="KW-0436">Ligase</keyword>
<dbReference type="EC" id="6.1.1.7" evidence="4"/>
<dbReference type="FunFam" id="3.10.310.40:FF:000001">
    <property type="entry name" value="Alanine--tRNA ligase"/>
    <property type="match status" value="1"/>
</dbReference>
<dbReference type="Gene3D" id="3.30.980.10">
    <property type="entry name" value="Threonyl-trna Synthetase, Chain A, domain 2"/>
    <property type="match status" value="1"/>
</dbReference>
<dbReference type="InterPro" id="IPR003156">
    <property type="entry name" value="DHHA1_dom"/>
</dbReference>
<dbReference type="OMA" id="KYDTTSW"/>
<dbReference type="SUPFAM" id="SSF50447">
    <property type="entry name" value="Translation proteins"/>
    <property type="match status" value="1"/>
</dbReference>
<evidence type="ECO:0000256" key="14">
    <source>
        <dbReference type="ARBA" id="ARBA00023146"/>
    </source>
</evidence>
<keyword evidence="9" id="KW-0547">Nucleotide-binding</keyword>
<dbReference type="InterPro" id="IPR051335">
    <property type="entry name" value="Alanyl-tRNA_Editing_Enzymes"/>
</dbReference>
<keyword evidence="8" id="KW-0479">Metal-binding</keyword>
<dbReference type="Pfam" id="PF01411">
    <property type="entry name" value="tRNA-synt_2c"/>
    <property type="match status" value="1"/>
</dbReference>
<evidence type="ECO:0000256" key="12">
    <source>
        <dbReference type="ARBA" id="ARBA00022884"/>
    </source>
</evidence>
<evidence type="ECO:0000256" key="2">
    <source>
        <dbReference type="ARBA" id="ARBA00004496"/>
    </source>
</evidence>
<dbReference type="InterPro" id="IPR009000">
    <property type="entry name" value="Transl_B-barrel_sf"/>
</dbReference>
<evidence type="ECO:0000313" key="17">
    <source>
        <dbReference type="Proteomes" id="UP000273278"/>
    </source>
</evidence>
<organism evidence="16 17">
    <name type="scientific">Methanomethylophilus alvi</name>
    <dbReference type="NCBI Taxonomy" id="1291540"/>
    <lineage>
        <taxon>Archaea</taxon>
        <taxon>Methanobacteriati</taxon>
        <taxon>Thermoplasmatota</taxon>
        <taxon>Thermoplasmata</taxon>
        <taxon>Methanomassiliicoccales</taxon>
        <taxon>Methanomethylophilaceae</taxon>
        <taxon>Methanomethylophilus</taxon>
    </lineage>
</organism>
<dbReference type="EMBL" id="CP017686">
    <property type="protein sequence ID" value="AYQ55542.1"/>
    <property type="molecule type" value="Genomic_DNA"/>
</dbReference>
<accession>A0A3G3IJ79</accession>
<evidence type="ECO:0000256" key="1">
    <source>
        <dbReference type="ARBA" id="ARBA00001947"/>
    </source>
</evidence>
<evidence type="ECO:0000256" key="11">
    <source>
        <dbReference type="ARBA" id="ARBA00022840"/>
    </source>
</evidence>
<keyword evidence="14" id="KW-0030">Aminoacyl-tRNA synthetase</keyword>
<dbReference type="RefSeq" id="WP_015505316.1">
    <property type="nucleotide sequence ID" value="NZ_CP017686.1"/>
</dbReference>
<evidence type="ECO:0000256" key="13">
    <source>
        <dbReference type="ARBA" id="ARBA00022917"/>
    </source>
</evidence>
<comment type="subcellular location">
    <subcellularLocation>
        <location evidence="2">Cytoplasm</location>
    </subcellularLocation>
</comment>
<evidence type="ECO:0000259" key="15">
    <source>
        <dbReference type="PROSITE" id="PS50860"/>
    </source>
</evidence>
<dbReference type="PANTHER" id="PTHR43462:SF1">
    <property type="entry name" value="ALANYL-TRNA EDITING PROTEIN AARSD1"/>
    <property type="match status" value="1"/>
</dbReference>
<feature type="domain" description="Alanyl-transfer RNA synthetases family profile" evidence="15">
    <location>
        <begin position="1"/>
        <end position="237"/>
    </location>
</feature>
<keyword evidence="10" id="KW-0862">Zinc</keyword>
<evidence type="ECO:0000256" key="10">
    <source>
        <dbReference type="ARBA" id="ARBA00022833"/>
    </source>
</evidence>
<dbReference type="InterPro" id="IPR018163">
    <property type="entry name" value="Thr/Ala-tRNA-synth_IIc_edit"/>
</dbReference>
<dbReference type="Pfam" id="PF07973">
    <property type="entry name" value="tRNA_SAD"/>
    <property type="match status" value="1"/>
</dbReference>
<dbReference type="SMART" id="SM00863">
    <property type="entry name" value="tRNA_SAD"/>
    <property type="match status" value="1"/>
</dbReference>
<keyword evidence="11" id="KW-0067">ATP-binding</keyword>
<dbReference type="Gene3D" id="3.10.310.40">
    <property type="match status" value="1"/>
</dbReference>
<evidence type="ECO:0000256" key="7">
    <source>
        <dbReference type="ARBA" id="ARBA00022598"/>
    </source>
</evidence>
<dbReference type="GO" id="GO:0004813">
    <property type="term" value="F:alanine-tRNA ligase activity"/>
    <property type="evidence" value="ECO:0007669"/>
    <property type="project" value="UniProtKB-EC"/>
</dbReference>
<evidence type="ECO:0000256" key="9">
    <source>
        <dbReference type="ARBA" id="ARBA00022741"/>
    </source>
</evidence>
<reference evidence="16 17" key="1">
    <citation type="submission" date="2016-10" db="EMBL/GenBank/DDBJ databases">
        <title>Complete genome of the TMA-utilizing, human hosted archaeon Methanomethylophilus alvus Gen. nov, sp. nov., strain Mx-05, derived from a pure culture.</title>
        <authorList>
            <person name="Brugere J.-F."/>
            <person name="Ben Hania W."/>
            <person name="Chaudhary P.P."/>
            <person name="Gaci N."/>
            <person name="Borrel G."/>
            <person name="Cao Van Tuat L."/>
            <person name="Fardeau M.-L."/>
            <person name="Harris H.M.B."/>
            <person name="O'Toole P.W."/>
            <person name="Ollivier B."/>
        </authorList>
    </citation>
    <scope>NUCLEOTIDE SEQUENCE [LARGE SCALE GENOMIC DNA]</scope>
    <source>
        <strain evidence="16 17">Mx-05</strain>
    </source>
</reference>
<keyword evidence="13" id="KW-0648">Protein biosynthesis</keyword>
<evidence type="ECO:0000256" key="5">
    <source>
        <dbReference type="ARBA" id="ARBA00017959"/>
    </source>
</evidence>
<proteinExistence type="inferred from homology"/>
<dbReference type="GO" id="GO:0005737">
    <property type="term" value="C:cytoplasm"/>
    <property type="evidence" value="ECO:0007669"/>
    <property type="project" value="UniProtKB-SubCell"/>
</dbReference>
<dbReference type="GO" id="GO:0000049">
    <property type="term" value="F:tRNA binding"/>
    <property type="evidence" value="ECO:0007669"/>
    <property type="project" value="UniProtKB-KW"/>
</dbReference>
<dbReference type="InterPro" id="IPR012947">
    <property type="entry name" value="tRNA_SAD"/>
</dbReference>
<evidence type="ECO:0000313" key="16">
    <source>
        <dbReference type="EMBL" id="AYQ55542.1"/>
    </source>
</evidence>
<dbReference type="Proteomes" id="UP000273278">
    <property type="component" value="Chromosome"/>
</dbReference>
<dbReference type="Pfam" id="PF02272">
    <property type="entry name" value="DHHA1"/>
    <property type="match status" value="1"/>
</dbReference>
<evidence type="ECO:0000256" key="6">
    <source>
        <dbReference type="ARBA" id="ARBA00022555"/>
    </source>
</evidence>
<dbReference type="GO" id="GO:0046872">
    <property type="term" value="F:metal ion binding"/>
    <property type="evidence" value="ECO:0007669"/>
    <property type="project" value="UniProtKB-KW"/>
</dbReference>
<protein>
    <recommendedName>
        <fullName evidence="5">Alanine--tRNA ligase</fullName>
        <ecNumber evidence="4">6.1.1.7</ecNumber>
    </recommendedName>
</protein>
<comment type="similarity">
    <text evidence="3">Belongs to the class-II aminoacyl-tRNA synthetase family.</text>
</comment>
<keyword evidence="6" id="KW-0820">tRNA-binding</keyword>
<dbReference type="GO" id="GO:0002161">
    <property type="term" value="F:aminoacyl-tRNA deacylase activity"/>
    <property type="evidence" value="ECO:0007669"/>
    <property type="project" value="UniProtKB-ARBA"/>
</dbReference>